<dbReference type="RefSeq" id="WP_203656883.1">
    <property type="nucleotide sequence ID" value="NZ_BONR01000005.1"/>
</dbReference>
<evidence type="ECO:0000313" key="4">
    <source>
        <dbReference type="EMBL" id="GIG55419.1"/>
    </source>
</evidence>
<name>A0A919UHG6_9MICO</name>
<dbReference type="EMBL" id="BONR01000005">
    <property type="protein sequence ID" value="GIG55419.1"/>
    <property type="molecule type" value="Genomic_DNA"/>
</dbReference>
<keyword evidence="5" id="KW-1185">Reference proteome</keyword>
<evidence type="ECO:0000256" key="2">
    <source>
        <dbReference type="ARBA" id="ARBA00023163"/>
    </source>
</evidence>
<protein>
    <recommendedName>
        <fullName evidence="3">Putative zinc-finger domain-containing protein</fullName>
    </recommendedName>
</protein>
<evidence type="ECO:0000256" key="1">
    <source>
        <dbReference type="ARBA" id="ARBA00023015"/>
    </source>
</evidence>
<organism evidence="4 5">
    <name type="scientific">Demequina activiva</name>
    <dbReference type="NCBI Taxonomy" id="1582364"/>
    <lineage>
        <taxon>Bacteria</taxon>
        <taxon>Bacillati</taxon>
        <taxon>Actinomycetota</taxon>
        <taxon>Actinomycetes</taxon>
        <taxon>Micrococcales</taxon>
        <taxon>Demequinaceae</taxon>
        <taxon>Demequina</taxon>
    </lineage>
</organism>
<evidence type="ECO:0000259" key="3">
    <source>
        <dbReference type="Pfam" id="PF13490"/>
    </source>
</evidence>
<gene>
    <name evidence="4" type="ORF">Dac01nite_21710</name>
</gene>
<sequence length="80" mass="9214">MPGRECEEALDRLFEYIDDELPDDELRRIGDHLKTCPPCEAEHKIKEKIKNLTSRTGGDAAPEELRQRILASIRSARDDH</sequence>
<dbReference type="InterPro" id="IPR041916">
    <property type="entry name" value="Anti_sigma_zinc_sf"/>
</dbReference>
<dbReference type="InterPro" id="IPR024020">
    <property type="entry name" value="Anit_sigma_mycothiol_RsrA"/>
</dbReference>
<keyword evidence="2" id="KW-0804">Transcription</keyword>
<reference evidence="4" key="1">
    <citation type="submission" date="2021-01" db="EMBL/GenBank/DDBJ databases">
        <title>Whole genome shotgun sequence of Demequina activiva NBRC 110675.</title>
        <authorList>
            <person name="Komaki H."/>
            <person name="Tamura T."/>
        </authorList>
    </citation>
    <scope>NUCLEOTIDE SEQUENCE</scope>
    <source>
        <strain evidence="4">NBRC 110675</strain>
    </source>
</reference>
<keyword evidence="1" id="KW-0805">Transcription regulation</keyword>
<dbReference type="NCBIfam" id="TIGR03988">
    <property type="entry name" value="antisig_RsrA"/>
    <property type="match status" value="1"/>
</dbReference>
<accession>A0A919UHG6</accession>
<dbReference type="AlphaFoldDB" id="A0A919UHG6"/>
<dbReference type="InterPro" id="IPR027383">
    <property type="entry name" value="Znf_put"/>
</dbReference>
<dbReference type="Gene3D" id="1.10.10.1320">
    <property type="entry name" value="Anti-sigma factor, zinc-finger domain"/>
    <property type="match status" value="1"/>
</dbReference>
<proteinExistence type="predicted"/>
<comment type="caution">
    <text evidence="4">The sequence shown here is derived from an EMBL/GenBank/DDBJ whole genome shotgun (WGS) entry which is preliminary data.</text>
</comment>
<dbReference type="Pfam" id="PF13490">
    <property type="entry name" value="zf-HC2"/>
    <property type="match status" value="1"/>
</dbReference>
<feature type="domain" description="Putative zinc-finger" evidence="3">
    <location>
        <begin position="6"/>
        <end position="39"/>
    </location>
</feature>
<dbReference type="Proteomes" id="UP000652354">
    <property type="component" value="Unassembled WGS sequence"/>
</dbReference>
<evidence type="ECO:0000313" key="5">
    <source>
        <dbReference type="Proteomes" id="UP000652354"/>
    </source>
</evidence>